<feature type="region of interest" description="Disordered" evidence="4">
    <location>
        <begin position="73"/>
        <end position="102"/>
    </location>
</feature>
<name>A0ABN2S9B4_9ACTN</name>
<proteinExistence type="inferred from homology"/>
<feature type="compositionally biased region" description="Acidic residues" evidence="4">
    <location>
        <begin position="77"/>
        <end position="86"/>
    </location>
</feature>
<evidence type="ECO:0000256" key="4">
    <source>
        <dbReference type="SAM" id="MobiDB-lite"/>
    </source>
</evidence>
<evidence type="ECO:0000256" key="2">
    <source>
        <dbReference type="ARBA" id="ARBA00023315"/>
    </source>
</evidence>
<evidence type="ECO:0000259" key="5">
    <source>
        <dbReference type="PROSITE" id="PS51186"/>
    </source>
</evidence>
<protein>
    <submittedName>
        <fullName evidence="6">GNAT family protein</fullName>
    </submittedName>
</protein>
<dbReference type="InterPro" id="IPR016181">
    <property type="entry name" value="Acyl_CoA_acyltransferase"/>
</dbReference>
<dbReference type="InterPro" id="IPR051531">
    <property type="entry name" value="N-acetyltransferase"/>
</dbReference>
<reference evidence="6 7" key="1">
    <citation type="journal article" date="2019" name="Int. J. Syst. Evol. Microbiol.">
        <title>The Global Catalogue of Microorganisms (GCM) 10K type strain sequencing project: providing services to taxonomists for standard genome sequencing and annotation.</title>
        <authorList>
            <consortium name="The Broad Institute Genomics Platform"/>
            <consortium name="The Broad Institute Genome Sequencing Center for Infectious Disease"/>
            <person name="Wu L."/>
            <person name="Ma J."/>
        </authorList>
    </citation>
    <scope>NUCLEOTIDE SEQUENCE [LARGE SCALE GENOMIC DNA]</scope>
    <source>
        <strain evidence="6 7">JCM 16013</strain>
    </source>
</reference>
<dbReference type="PROSITE" id="PS51186">
    <property type="entry name" value="GNAT"/>
    <property type="match status" value="1"/>
</dbReference>
<keyword evidence="2" id="KW-0012">Acyltransferase</keyword>
<comment type="caution">
    <text evidence="6">The sequence shown here is derived from an EMBL/GenBank/DDBJ whole genome shotgun (WGS) entry which is preliminary data.</text>
</comment>
<dbReference type="Proteomes" id="UP001499854">
    <property type="component" value="Unassembled WGS sequence"/>
</dbReference>
<dbReference type="Gene3D" id="3.40.630.30">
    <property type="match status" value="1"/>
</dbReference>
<dbReference type="PANTHER" id="PTHR43792">
    <property type="entry name" value="GNAT FAMILY, PUTATIVE (AFU_ORTHOLOGUE AFUA_3G00765)-RELATED-RELATED"/>
    <property type="match status" value="1"/>
</dbReference>
<evidence type="ECO:0000256" key="3">
    <source>
        <dbReference type="ARBA" id="ARBA00038502"/>
    </source>
</evidence>
<evidence type="ECO:0000313" key="6">
    <source>
        <dbReference type="EMBL" id="GAA1982375.1"/>
    </source>
</evidence>
<evidence type="ECO:0000313" key="7">
    <source>
        <dbReference type="Proteomes" id="UP001499854"/>
    </source>
</evidence>
<sequence>MLTDGPVRLRPLALSDAPAWRELKDRNRSWLARWEATVPPGDTSGRITFRQMVRRLRAEALAGRMLPFAIDYAEPPEAPEPDEGEDAAGGGPGRGRPRRAVHAAKPVHRLAGQLTVSSITWGSLRSANIGYWVDEACAGRGITPTAVALAVDHCFGPAGLHRVEVCIRPENAASLRVVHKLGFRPEGLRRAYLHIDGAWRDHESFALTTEDVPEGLLARWHVTLSSTRTTPGG</sequence>
<comment type="similarity">
    <text evidence="3">Belongs to the acetyltransferase family. RimJ subfamily.</text>
</comment>
<organism evidence="6 7">
    <name type="scientific">Catenulispora subtropica</name>
    <dbReference type="NCBI Taxonomy" id="450798"/>
    <lineage>
        <taxon>Bacteria</taxon>
        <taxon>Bacillati</taxon>
        <taxon>Actinomycetota</taxon>
        <taxon>Actinomycetes</taxon>
        <taxon>Catenulisporales</taxon>
        <taxon>Catenulisporaceae</taxon>
        <taxon>Catenulispora</taxon>
    </lineage>
</organism>
<evidence type="ECO:0000256" key="1">
    <source>
        <dbReference type="ARBA" id="ARBA00022679"/>
    </source>
</evidence>
<dbReference type="PANTHER" id="PTHR43792:SF8">
    <property type="entry name" value="[RIBOSOMAL PROTEIN US5]-ALANINE N-ACETYLTRANSFERASE"/>
    <property type="match status" value="1"/>
</dbReference>
<dbReference type="SUPFAM" id="SSF55729">
    <property type="entry name" value="Acyl-CoA N-acyltransferases (Nat)"/>
    <property type="match status" value="1"/>
</dbReference>
<feature type="domain" description="N-acetyltransferase" evidence="5">
    <location>
        <begin position="51"/>
        <end position="210"/>
    </location>
</feature>
<keyword evidence="7" id="KW-1185">Reference proteome</keyword>
<dbReference type="InterPro" id="IPR000182">
    <property type="entry name" value="GNAT_dom"/>
</dbReference>
<dbReference type="Pfam" id="PF13302">
    <property type="entry name" value="Acetyltransf_3"/>
    <property type="match status" value="1"/>
</dbReference>
<keyword evidence="1" id="KW-0808">Transferase</keyword>
<gene>
    <name evidence="6" type="ORF">GCM10009838_49830</name>
</gene>
<dbReference type="EMBL" id="BAAAQM010000029">
    <property type="protein sequence ID" value="GAA1982375.1"/>
    <property type="molecule type" value="Genomic_DNA"/>
</dbReference>
<accession>A0ABN2S9B4</accession>